<dbReference type="PANTHER" id="PTHR36698">
    <property type="entry name" value="BLL5892 PROTEIN"/>
    <property type="match status" value="1"/>
</dbReference>
<reference evidence="3" key="1">
    <citation type="journal article" date="2022" name="Toxins">
        <title>Genomic Analysis of Sphingopyxis sp. USTB-05 for Biodegrading Cyanobacterial Hepatotoxins.</title>
        <authorList>
            <person name="Liu C."/>
            <person name="Xu Q."/>
            <person name="Zhao Z."/>
            <person name="Zhang H."/>
            <person name="Liu X."/>
            <person name="Yin C."/>
            <person name="Liu Y."/>
            <person name="Yan H."/>
        </authorList>
    </citation>
    <scope>NUCLEOTIDE SEQUENCE</scope>
    <source>
        <strain evidence="3">NBD5</strain>
    </source>
</reference>
<accession>A0ABY4XBF9</accession>
<evidence type="ECO:0000256" key="1">
    <source>
        <dbReference type="SAM" id="Phobius"/>
    </source>
</evidence>
<dbReference type="Gene3D" id="1.10.287.950">
    <property type="entry name" value="Methyl-accepting chemotaxis protein"/>
    <property type="match status" value="1"/>
</dbReference>
<feature type="transmembrane region" description="Helical" evidence="1">
    <location>
        <begin position="7"/>
        <end position="29"/>
    </location>
</feature>
<proteinExistence type="predicted"/>
<dbReference type="InterPro" id="IPR003399">
    <property type="entry name" value="Mce/MlaD"/>
</dbReference>
<keyword evidence="4" id="KW-1185">Reference proteome</keyword>
<dbReference type="PANTHER" id="PTHR36698:SF2">
    <property type="entry name" value="MCE_MLAD DOMAIN-CONTAINING PROTEIN"/>
    <property type="match status" value="1"/>
</dbReference>
<evidence type="ECO:0000313" key="4">
    <source>
        <dbReference type="Proteomes" id="UP001056937"/>
    </source>
</evidence>
<organism evidence="3 4">
    <name type="scientific">Sphingomonas morindae</name>
    <dbReference type="NCBI Taxonomy" id="1541170"/>
    <lineage>
        <taxon>Bacteria</taxon>
        <taxon>Pseudomonadati</taxon>
        <taxon>Pseudomonadota</taxon>
        <taxon>Alphaproteobacteria</taxon>
        <taxon>Sphingomonadales</taxon>
        <taxon>Sphingomonadaceae</taxon>
        <taxon>Sphingomonas</taxon>
    </lineage>
</organism>
<gene>
    <name evidence="3" type="ORF">LHA26_06415</name>
</gene>
<dbReference type="EMBL" id="CP084930">
    <property type="protein sequence ID" value="USI74091.1"/>
    <property type="molecule type" value="Genomic_DNA"/>
</dbReference>
<evidence type="ECO:0000259" key="2">
    <source>
        <dbReference type="Pfam" id="PF02470"/>
    </source>
</evidence>
<sequence length="314" mass="32706">METRSNHVLVGGVVLAIIAVAVVFIVWMAQIGNGHQQKYDIFFPNSVEGLAKGSAVTFSGVPVGKIDDIKLMPDSPQLVRVRISVDDSTPILQGTTATISGVGFTGVSQINLAGAIKGAAPITAIGPFGAPVIPTKPGLVGQLLNSAPQLLDKLSTLTQRLGDLLDDRNQNSIHHILENIDKVTSDLAAGSPQLRQTIASANLAIQQAGHAADEIAKVATTTNSVMDGDVRQSMAELRQTIASAHHTAGEIDKLVADAKPGVTQLTTETAPNINRLVRDLSEMADALTATANRLNNSGAGGVLGGNRLPVYKGK</sequence>
<keyword evidence="1" id="KW-0812">Transmembrane</keyword>
<name>A0ABY4XBF9_9SPHN</name>
<dbReference type="Proteomes" id="UP001056937">
    <property type="component" value="Chromosome 1"/>
</dbReference>
<feature type="domain" description="Mce/MlaD" evidence="2">
    <location>
        <begin position="39"/>
        <end position="113"/>
    </location>
</feature>
<protein>
    <submittedName>
        <fullName evidence="3">MCE family protein</fullName>
    </submittedName>
</protein>
<keyword evidence="1" id="KW-1133">Transmembrane helix</keyword>
<evidence type="ECO:0000313" key="3">
    <source>
        <dbReference type="EMBL" id="USI74091.1"/>
    </source>
</evidence>
<dbReference type="RefSeq" id="WP_252167897.1">
    <property type="nucleotide sequence ID" value="NZ_CP084930.1"/>
</dbReference>
<dbReference type="Pfam" id="PF02470">
    <property type="entry name" value="MlaD"/>
    <property type="match status" value="1"/>
</dbReference>
<keyword evidence="1" id="KW-0472">Membrane</keyword>